<evidence type="ECO:0000313" key="1">
    <source>
        <dbReference type="EMBL" id="SEL72353.1"/>
    </source>
</evidence>
<protein>
    <submittedName>
        <fullName evidence="1">Uncharacterized protein</fullName>
    </submittedName>
</protein>
<evidence type="ECO:0000313" key="2">
    <source>
        <dbReference type="Proteomes" id="UP000198916"/>
    </source>
</evidence>
<gene>
    <name evidence="1" type="ORF">SAMN05421740_1091</name>
</gene>
<sequence>MATLIIESSDPKNVKLLTELAKRLGDRVKSISATETEDLLLGDLMNSVKTGEYVDKVDVMSALRS</sequence>
<reference evidence="2" key="1">
    <citation type="submission" date="2016-10" db="EMBL/GenBank/DDBJ databases">
        <authorList>
            <person name="Varghese N."/>
            <person name="Submissions S."/>
        </authorList>
    </citation>
    <scope>NUCLEOTIDE SEQUENCE [LARGE SCALE GENOMIC DNA]</scope>
    <source>
        <strain evidence="2">Jip14</strain>
    </source>
</reference>
<dbReference type="OrthoDB" id="799412at2"/>
<dbReference type="AlphaFoldDB" id="A0A1H7SIK6"/>
<dbReference type="RefSeq" id="WP_090607753.1">
    <property type="nucleotide sequence ID" value="NZ_FNZR01000009.1"/>
</dbReference>
<organism evidence="1 2">
    <name type="scientific">Parapedobacter koreensis</name>
    <dbReference type="NCBI Taxonomy" id="332977"/>
    <lineage>
        <taxon>Bacteria</taxon>
        <taxon>Pseudomonadati</taxon>
        <taxon>Bacteroidota</taxon>
        <taxon>Sphingobacteriia</taxon>
        <taxon>Sphingobacteriales</taxon>
        <taxon>Sphingobacteriaceae</taxon>
        <taxon>Parapedobacter</taxon>
    </lineage>
</organism>
<keyword evidence="2" id="KW-1185">Reference proteome</keyword>
<name>A0A1H7SIK6_9SPHI</name>
<dbReference type="Proteomes" id="UP000198916">
    <property type="component" value="Unassembled WGS sequence"/>
</dbReference>
<dbReference type="EMBL" id="FNZR01000009">
    <property type="protein sequence ID" value="SEL72353.1"/>
    <property type="molecule type" value="Genomic_DNA"/>
</dbReference>
<accession>A0A1H7SIK6</accession>
<proteinExistence type="predicted"/>